<name>A0A978V0C2_ZIZJJ</name>
<proteinExistence type="inferred from homology"/>
<gene>
    <name evidence="4" type="ORF">FEM48_Zijuj08G0171700</name>
</gene>
<dbReference type="GO" id="GO:0003676">
    <property type="term" value="F:nucleic acid binding"/>
    <property type="evidence" value="ECO:0007669"/>
    <property type="project" value="InterPro"/>
</dbReference>
<keyword evidence="3" id="KW-0809">Transit peptide</keyword>
<dbReference type="AlphaFoldDB" id="A0A978V0C2"/>
<dbReference type="PANTHER" id="PTHR13068:SF173">
    <property type="entry name" value="EMB|CAB62602.1"/>
    <property type="match status" value="1"/>
</dbReference>
<keyword evidence="2" id="KW-0804">Transcription</keyword>
<evidence type="ECO:0000313" key="5">
    <source>
        <dbReference type="Proteomes" id="UP000813462"/>
    </source>
</evidence>
<accession>A0A978V0C2</accession>
<dbReference type="PANTHER" id="PTHR13068">
    <property type="entry name" value="CGI-12 PROTEIN-RELATED"/>
    <property type="match status" value="1"/>
</dbReference>
<keyword evidence="2" id="KW-0805">Transcription regulation</keyword>
<evidence type="ECO:0000256" key="1">
    <source>
        <dbReference type="ARBA" id="ARBA00007692"/>
    </source>
</evidence>
<dbReference type="SMART" id="SM00733">
    <property type="entry name" value="Mterf"/>
    <property type="match status" value="7"/>
</dbReference>
<dbReference type="InterPro" id="IPR003690">
    <property type="entry name" value="MTERF"/>
</dbReference>
<evidence type="ECO:0000313" key="4">
    <source>
        <dbReference type="EMBL" id="KAH7520688.1"/>
    </source>
</evidence>
<comment type="caution">
    <text evidence="4">The sequence shown here is derived from an EMBL/GenBank/DDBJ whole genome shotgun (WGS) entry which is preliminary data.</text>
</comment>
<dbReference type="InterPro" id="IPR038538">
    <property type="entry name" value="MTERF_sf"/>
</dbReference>
<dbReference type="Gene3D" id="1.25.70.10">
    <property type="entry name" value="Transcription termination factor 3, mitochondrial"/>
    <property type="match status" value="2"/>
</dbReference>
<keyword evidence="2" id="KW-0806">Transcription termination</keyword>
<dbReference type="OrthoDB" id="637682at2759"/>
<dbReference type="FunFam" id="1.25.70.10:FF:000001">
    <property type="entry name" value="Mitochondrial transcription termination factor-like"/>
    <property type="match status" value="1"/>
</dbReference>
<evidence type="ECO:0000256" key="2">
    <source>
        <dbReference type="ARBA" id="ARBA00022472"/>
    </source>
</evidence>
<organism evidence="4 5">
    <name type="scientific">Ziziphus jujuba var. spinosa</name>
    <dbReference type="NCBI Taxonomy" id="714518"/>
    <lineage>
        <taxon>Eukaryota</taxon>
        <taxon>Viridiplantae</taxon>
        <taxon>Streptophyta</taxon>
        <taxon>Embryophyta</taxon>
        <taxon>Tracheophyta</taxon>
        <taxon>Spermatophyta</taxon>
        <taxon>Magnoliopsida</taxon>
        <taxon>eudicotyledons</taxon>
        <taxon>Gunneridae</taxon>
        <taxon>Pentapetalae</taxon>
        <taxon>rosids</taxon>
        <taxon>fabids</taxon>
        <taxon>Rosales</taxon>
        <taxon>Rhamnaceae</taxon>
        <taxon>Paliureae</taxon>
        <taxon>Ziziphus</taxon>
    </lineage>
</organism>
<protein>
    <submittedName>
        <fullName evidence="4">Uncharacterized protein</fullName>
    </submittedName>
</protein>
<sequence>MYTRFFSSLSSPTKALNPNSPFFSYLTNTFKLTETQALSISNRFSRVVALEKPQSVHNLLHEYGLSETQIRSAVRVSPQILFANINKTLRPKLEFFQQLGLALPDLGNFISKNSTLLTVSLERKLVPSIEILKKVLGNDWNGKDLILIMSKCNWVVRRDPQTGLLGNIAFLESCGIVGSQLSMLLKRQPWIFVMPEPQLRDIVSQVLGMGFSVDSRMLVHALYTVSCLSNQTFRKKLDLFHSFGFSENECMEMFRRAPGLLRTSEKKLKFGIDFFLNTVKFEKSVLVYRPTCLMNSMENRVIPRYKVLQVIKLKKLLNKAPSLNCVLNMTEDEFLEKFISRYRDDAEELLVAYKGHLLDSSEEES</sequence>
<dbReference type="GO" id="GO:0006353">
    <property type="term" value="P:DNA-templated transcription termination"/>
    <property type="evidence" value="ECO:0007669"/>
    <property type="project" value="UniProtKB-KW"/>
</dbReference>
<comment type="similarity">
    <text evidence="1">Belongs to the mTERF family.</text>
</comment>
<dbReference type="Proteomes" id="UP000813462">
    <property type="component" value="Unassembled WGS sequence"/>
</dbReference>
<reference evidence="4" key="1">
    <citation type="journal article" date="2021" name="Front. Plant Sci.">
        <title>Chromosome-Scale Genome Assembly for Chinese Sour Jujube and Insights Into Its Genome Evolution and Domestication Signature.</title>
        <authorList>
            <person name="Shen L.-Y."/>
            <person name="Luo H."/>
            <person name="Wang X.-L."/>
            <person name="Wang X.-M."/>
            <person name="Qiu X.-J."/>
            <person name="Liu H."/>
            <person name="Zhou S.-S."/>
            <person name="Jia K.-H."/>
            <person name="Nie S."/>
            <person name="Bao Y.-T."/>
            <person name="Zhang R.-G."/>
            <person name="Yun Q.-Z."/>
            <person name="Chai Y.-H."/>
            <person name="Lu J.-Y."/>
            <person name="Li Y."/>
            <person name="Zhao S.-W."/>
            <person name="Mao J.-F."/>
            <person name="Jia S.-G."/>
            <person name="Mao Y.-M."/>
        </authorList>
    </citation>
    <scope>NUCLEOTIDE SEQUENCE</scope>
    <source>
        <strain evidence="4">AT0</strain>
        <tissue evidence="4">Leaf</tissue>
    </source>
</reference>
<dbReference type="EMBL" id="JAEACU010000008">
    <property type="protein sequence ID" value="KAH7520688.1"/>
    <property type="molecule type" value="Genomic_DNA"/>
</dbReference>
<evidence type="ECO:0000256" key="3">
    <source>
        <dbReference type="ARBA" id="ARBA00022946"/>
    </source>
</evidence>
<dbReference type="Pfam" id="PF02536">
    <property type="entry name" value="mTERF"/>
    <property type="match status" value="2"/>
</dbReference>